<gene>
    <name evidence="1" type="ORF">BofuT4_P157030.1</name>
</gene>
<sequence>MYQIHISICQDPKSIVTIYQELHKFAPEHNYTKTKSTSSNNKAVLQFPPLARPIKRIGAAERRCTSHRPFP</sequence>
<dbReference type="HOGENOM" id="CLU_2739744_0_0_1"/>
<evidence type="ECO:0000313" key="2">
    <source>
        <dbReference type="Proteomes" id="UP000008177"/>
    </source>
</evidence>
<dbReference type="EMBL" id="FQ790354">
    <property type="protein sequence ID" value="CCD55307.1"/>
    <property type="molecule type" value="Genomic_DNA"/>
</dbReference>
<reference evidence="2" key="1">
    <citation type="journal article" date="2011" name="PLoS Genet.">
        <title>Genomic analysis of the necrotrophic fungal pathogens Sclerotinia sclerotiorum and Botrytis cinerea.</title>
        <authorList>
            <person name="Amselem J."/>
            <person name="Cuomo C.A."/>
            <person name="van Kan J.A."/>
            <person name="Viaud M."/>
            <person name="Benito E.P."/>
            <person name="Couloux A."/>
            <person name="Coutinho P.M."/>
            <person name="de Vries R.P."/>
            <person name="Dyer P.S."/>
            <person name="Fillinger S."/>
            <person name="Fournier E."/>
            <person name="Gout L."/>
            <person name="Hahn M."/>
            <person name="Kohn L."/>
            <person name="Lapalu N."/>
            <person name="Plummer K.M."/>
            <person name="Pradier J.M."/>
            <person name="Quevillon E."/>
            <person name="Sharon A."/>
            <person name="Simon A."/>
            <person name="ten Have A."/>
            <person name="Tudzynski B."/>
            <person name="Tudzynski P."/>
            <person name="Wincker P."/>
            <person name="Andrew M."/>
            <person name="Anthouard V."/>
            <person name="Beever R.E."/>
            <person name="Beffa R."/>
            <person name="Benoit I."/>
            <person name="Bouzid O."/>
            <person name="Brault B."/>
            <person name="Chen Z."/>
            <person name="Choquer M."/>
            <person name="Collemare J."/>
            <person name="Cotton P."/>
            <person name="Danchin E.G."/>
            <person name="Da Silva C."/>
            <person name="Gautier A."/>
            <person name="Giraud C."/>
            <person name="Giraud T."/>
            <person name="Gonzalez C."/>
            <person name="Grossetete S."/>
            <person name="Guldener U."/>
            <person name="Henrissat B."/>
            <person name="Howlett B.J."/>
            <person name="Kodira C."/>
            <person name="Kretschmer M."/>
            <person name="Lappartient A."/>
            <person name="Leroch M."/>
            <person name="Levis C."/>
            <person name="Mauceli E."/>
            <person name="Neuveglise C."/>
            <person name="Oeser B."/>
            <person name="Pearson M."/>
            <person name="Poulain J."/>
            <person name="Poussereau N."/>
            <person name="Quesneville H."/>
            <person name="Rascle C."/>
            <person name="Schumacher J."/>
            <person name="Segurens B."/>
            <person name="Sexton A."/>
            <person name="Silva E."/>
            <person name="Sirven C."/>
            <person name="Soanes D.M."/>
            <person name="Talbot N.J."/>
            <person name="Templeton M."/>
            <person name="Yandava C."/>
            <person name="Yarden O."/>
            <person name="Zeng Q."/>
            <person name="Rollins J.A."/>
            <person name="Lebrun M.H."/>
            <person name="Dickman M."/>
        </authorList>
    </citation>
    <scope>NUCLEOTIDE SEQUENCE [LARGE SCALE GENOMIC DNA]</scope>
    <source>
        <strain evidence="2">T4</strain>
    </source>
</reference>
<organism evidence="1 2">
    <name type="scientific">Botryotinia fuckeliana (strain T4)</name>
    <name type="common">Noble rot fungus</name>
    <name type="synonym">Botrytis cinerea</name>
    <dbReference type="NCBI Taxonomy" id="999810"/>
    <lineage>
        <taxon>Eukaryota</taxon>
        <taxon>Fungi</taxon>
        <taxon>Dikarya</taxon>
        <taxon>Ascomycota</taxon>
        <taxon>Pezizomycotina</taxon>
        <taxon>Leotiomycetes</taxon>
        <taxon>Helotiales</taxon>
        <taxon>Sclerotiniaceae</taxon>
        <taxon>Botrytis</taxon>
    </lineage>
</organism>
<accession>G2YUK9</accession>
<dbReference type="Proteomes" id="UP000008177">
    <property type="component" value="Unplaced contigs"/>
</dbReference>
<dbReference type="InParanoid" id="G2YUK9"/>
<evidence type="ECO:0000313" key="1">
    <source>
        <dbReference type="EMBL" id="CCD55307.1"/>
    </source>
</evidence>
<proteinExistence type="predicted"/>
<protein>
    <submittedName>
        <fullName evidence="1">Uncharacterized protein</fullName>
    </submittedName>
</protein>
<dbReference type="AlphaFoldDB" id="G2YUK9"/>
<name>G2YUK9_BOTF4</name>